<feature type="compositionally biased region" description="Low complexity" evidence="2">
    <location>
        <begin position="15"/>
        <end position="26"/>
    </location>
</feature>
<feature type="domain" description="Protein UNC80 C-terminal" evidence="4">
    <location>
        <begin position="1423"/>
        <end position="1556"/>
    </location>
</feature>
<feature type="compositionally biased region" description="Low complexity" evidence="2">
    <location>
        <begin position="54"/>
        <end position="64"/>
    </location>
</feature>
<gene>
    <name evidence="5" type="ORF">DAEQUDRAFT_686784</name>
</gene>
<dbReference type="OrthoDB" id="5584001at2759"/>
<feature type="compositionally biased region" description="Low complexity" evidence="2">
    <location>
        <begin position="163"/>
        <end position="185"/>
    </location>
</feature>
<feature type="coiled-coil region" evidence="1">
    <location>
        <begin position="2302"/>
        <end position="2329"/>
    </location>
</feature>
<dbReference type="SUPFAM" id="SSF48371">
    <property type="entry name" value="ARM repeat"/>
    <property type="match status" value="1"/>
</dbReference>
<reference evidence="5 6" key="1">
    <citation type="journal article" date="2016" name="Mol. Biol. Evol.">
        <title>Comparative Genomics of Early-Diverging Mushroom-Forming Fungi Provides Insights into the Origins of Lignocellulose Decay Capabilities.</title>
        <authorList>
            <person name="Nagy L.G."/>
            <person name="Riley R."/>
            <person name="Tritt A."/>
            <person name="Adam C."/>
            <person name="Daum C."/>
            <person name="Floudas D."/>
            <person name="Sun H."/>
            <person name="Yadav J.S."/>
            <person name="Pangilinan J."/>
            <person name="Larsson K.H."/>
            <person name="Matsuura K."/>
            <person name="Barry K."/>
            <person name="Labutti K."/>
            <person name="Kuo R."/>
            <person name="Ohm R.A."/>
            <person name="Bhattacharya S.S."/>
            <person name="Shirouzu T."/>
            <person name="Yoshinaga Y."/>
            <person name="Martin F.M."/>
            <person name="Grigoriev I.V."/>
            <person name="Hibbett D.S."/>
        </authorList>
    </citation>
    <scope>NUCLEOTIDE SEQUENCE [LARGE SCALE GENOMIC DNA]</scope>
    <source>
        <strain evidence="5 6">L-15889</strain>
    </source>
</reference>
<feature type="compositionally biased region" description="Polar residues" evidence="2">
    <location>
        <begin position="1969"/>
        <end position="1978"/>
    </location>
</feature>
<dbReference type="GO" id="GO:0034703">
    <property type="term" value="C:cation channel complex"/>
    <property type="evidence" value="ECO:0007669"/>
    <property type="project" value="TreeGrafter"/>
</dbReference>
<feature type="compositionally biased region" description="Low complexity" evidence="2">
    <location>
        <begin position="2058"/>
        <end position="2067"/>
    </location>
</feature>
<name>A0A165SG72_9APHY</name>
<evidence type="ECO:0000256" key="2">
    <source>
        <dbReference type="SAM" id="MobiDB-lite"/>
    </source>
</evidence>
<dbReference type="InterPro" id="IPR046460">
    <property type="entry name" value="UNC80_C"/>
</dbReference>
<keyword evidence="6" id="KW-1185">Reference proteome</keyword>
<dbReference type="Pfam" id="PF19424">
    <property type="entry name" value="UNC80"/>
    <property type="match status" value="1"/>
</dbReference>
<dbReference type="PANTHER" id="PTHR31781">
    <property type="entry name" value="UNC80"/>
    <property type="match status" value="1"/>
</dbReference>
<evidence type="ECO:0000259" key="4">
    <source>
        <dbReference type="Pfam" id="PF20262"/>
    </source>
</evidence>
<dbReference type="Pfam" id="PF20262">
    <property type="entry name" value="UNC80_C"/>
    <property type="match status" value="1"/>
</dbReference>
<feature type="compositionally biased region" description="Basic and acidic residues" evidence="2">
    <location>
        <begin position="69"/>
        <end position="87"/>
    </location>
</feature>
<sequence>MPAVFMASNRDTPRRPGGARPLPRRLFSIDSLRKEKSGSDADSPSSARDGSQYAHAHAASDASSVRSLRPREKTSEGRPDAIPEGGERSGNWTEKSLVSSPEAVQDAPTFVGAQTPRGRVKVSAPRPMPLNLSVEGAAAGGEDAPVPSPSRRRWDTLRQHVLPSSTSSVFSPTPRPSTPGSTGSSTPPPSRPSTPKSYRFGGQKKMFRQVVDQAREAAVEEHRKLSADILQACWIARFGQSSTRPKTEREMSQNTLSSSLHLPFKASATSLVTSPSVASLNTSISAHQSEVVIADVRNMPSVYALSRTLTYLVPTNRPPVLPHEAHVLSALLIPFLGPFTGERLAVEQQTAVETFEYILRTWRAPSNEAELGRCLWCCNAASVPSASRVRILGALSSLLFSRDKTFTAETPMILRTLYQGLFSLLLCLASSADSLAADSLRAFITAVRDGQCGTPSPQALEREYGVRWTKGDSETRVRHAIATESVIGCIETGSEDSRKWMLHNLLEEFWPLPEDIQSPTPLLACVQSHKLELFVNAATALLFSSAARDAGAQAADVAVISRVFHTRVLPEIQTIRHKDAGQARQSVIRFALDLACMPGDPDRGPTVAQIATWLSDSQDWKNSVEETINELIPNAEWPSILRLLPGVANVLPEELRSQMVALVLPLLHDRLIDNGPEYPCQPLTDFFAVVSRAYLKLLFKPVFTCAASVKDLKIGTQLCILTCLTRFLPDFWFRDADMIAVALRDPAGAKSPPTRDGRWSRARTGQSVLLVEIISALRTARQSKDMRTINSAMRFVVALEARLAALIQAKEQNIRIPISQRILFCALFHEIRLMSRSLKPAAWLYTVISWTTYEPDEQDQGDIYQEEEAIIRFDKLRALYADANAALRSGSKRRTTAFVSPSISIQRSASSADIPVSDIFADRIELLDSLHGSYLNTMLPLLVLVSGLLSQDHYCHLAPTLWRYLSNANVEVGSSATFLAMQCAEKAPTELVRIIESDLSHQDPEVRLYAVRRVEMIMGWRSHLLTLDVILDRTYRRPFKVARPPIPFVPTDMGSSSFVLDEDVYEFKDNHGHVLPLELRRRLAEIGWDEEDRAIDPKTQWIKTPISLLPSLHLASLDTPIDDMVSIGRNSSPSPSPDPSPSSSPSKEGPRLRRQSSDSSIRGSKRRPIFVPALVSLLPRLAAMDNDEDFQVANTARNFILDLMRDDPSLLSRSVYHSISGEESSLISATSSVMAFLHAQHSLPPAMAHHLLNHLAGFLKSSANQQTRAHPLQGYAYALPAIAKLATQVSKMSVRELRRAKADTFLLPSGALWFAPSAPASPMFPRGLDDNQDPFDSLPMPLVWITLIRTSQNMLFLRVLERDPQALKHIRKNLVRLELPTLGGDGLPGSLAFASFLPHKLRHACKTDNPTLTALSLTLARSYLLLVVQIFWSMTRHLNDRQELAVLVDGLNRVLLTHGDDIGVVGHALLAFMLASTRFKRMFISGGAYALFMPAIIKTYCEAEHHPGIRAAMEYAVNRFYALHQESFVFQSFDVVSRMFMSPGMDQTWLAQQVFSLFSTLKTGTAPLAPDVAGIYDLTKLQEQENRMVAVAEEVPQTFLASLRKGGTGKRQVTLVLPEDYEWKRLGMDNLVRLFLTVIAHNPAIQRAERFMRSLRLLAPHLYNASSSSRTVLRDGIDALGAILISRNAAKAKMPDTMQPRTTDDFTYEVLMEGTTNETQPALSPADVVAMRLDYLSLVVAFTQAGGELGPAAPSRIVELTKIVLKDSIISADRVAAFLKDYMRTSLLREPTPSLKEALALLNDFVPVVSVYSTSVNFSGVFDVLTALCGNSVFATQPQFAQLVVAGYCRAGLDACEAAASESWLLSLPSRMSVIRLMNAAVTLVGADIMEDLAKHPPSYDFLTGVVLPFTLTLKNAGELSTGNQWTESWHREAHSRAWARLLTYTLSACQTPYAPREQAEDRRKSQDSRFSGQSSTSPKQAMSFTIALQILKIVVVRAEEDLSSLMPHVWSHVGAMLRSLLDDGSAAFATKPRDYSEPPSPISPKSGSPTLDNPFLPSVSSRPWSGSSPRLIDYLMWSFIQWLCLRKSPLAVQMRGFVQEKVALVDQETARPEDPNVSTSFGVSPISVRRYSIFTKPRRSAVSESAVSSAPSTPRHSTFLNASLSLPTFDESYLQASTPRKNESTRLAGYARDVSPISPSGRAARESGPKIVHLGPVTPLSVYGGLHAKRAASPSGASRGKAGTVLEAAKERAVTNVMLVRATYRRIRLVQTMLGYSTVLPLGDGEEEDINEMQVRAWTRKEALEAVLQEVKDLMEEFREDYANVGDDSLVMVDAEEPTSPSKW</sequence>
<dbReference type="PANTHER" id="PTHR31781:SF1">
    <property type="entry name" value="PROTEIN UNC-80 HOMOLOG"/>
    <property type="match status" value="1"/>
</dbReference>
<feature type="region of interest" description="Disordered" evidence="2">
    <location>
        <begin position="1"/>
        <end position="203"/>
    </location>
</feature>
<evidence type="ECO:0000313" key="5">
    <source>
        <dbReference type="EMBL" id="KZT71936.1"/>
    </source>
</evidence>
<organism evidence="5 6">
    <name type="scientific">Daedalea quercina L-15889</name>
    <dbReference type="NCBI Taxonomy" id="1314783"/>
    <lineage>
        <taxon>Eukaryota</taxon>
        <taxon>Fungi</taxon>
        <taxon>Dikarya</taxon>
        <taxon>Basidiomycota</taxon>
        <taxon>Agaricomycotina</taxon>
        <taxon>Agaricomycetes</taxon>
        <taxon>Polyporales</taxon>
        <taxon>Fomitopsis</taxon>
    </lineage>
</organism>
<dbReference type="Proteomes" id="UP000076727">
    <property type="component" value="Unassembled WGS sequence"/>
</dbReference>
<feature type="region of interest" description="Disordered" evidence="2">
    <location>
        <begin position="1123"/>
        <end position="1163"/>
    </location>
</feature>
<dbReference type="GO" id="GO:0005261">
    <property type="term" value="F:monoatomic cation channel activity"/>
    <property type="evidence" value="ECO:0007669"/>
    <property type="project" value="TreeGrafter"/>
</dbReference>
<dbReference type="STRING" id="1314783.A0A165SG72"/>
<dbReference type="GO" id="GO:0055080">
    <property type="term" value="P:monoatomic cation homeostasis"/>
    <property type="evidence" value="ECO:0007669"/>
    <property type="project" value="TreeGrafter"/>
</dbReference>
<dbReference type="EMBL" id="KV429043">
    <property type="protein sequence ID" value="KZT71936.1"/>
    <property type="molecule type" value="Genomic_DNA"/>
</dbReference>
<feature type="compositionally biased region" description="Basic and acidic residues" evidence="2">
    <location>
        <begin position="1958"/>
        <end position="1968"/>
    </location>
</feature>
<feature type="region of interest" description="Disordered" evidence="2">
    <location>
        <begin position="2030"/>
        <end position="2067"/>
    </location>
</feature>
<feature type="compositionally biased region" description="Polar residues" evidence="2">
    <location>
        <begin position="40"/>
        <end position="49"/>
    </location>
</feature>
<keyword evidence="1" id="KW-0175">Coiled coil</keyword>
<feature type="domain" description="Protein UNC80 central region" evidence="3">
    <location>
        <begin position="937"/>
        <end position="1022"/>
    </location>
</feature>
<evidence type="ECO:0000313" key="6">
    <source>
        <dbReference type="Proteomes" id="UP000076727"/>
    </source>
</evidence>
<feature type="compositionally biased region" description="Polar residues" evidence="2">
    <location>
        <begin position="90"/>
        <end position="99"/>
    </location>
</feature>
<dbReference type="InterPro" id="IPR045852">
    <property type="entry name" value="UNC80_central"/>
</dbReference>
<proteinExistence type="predicted"/>
<protein>
    <submittedName>
        <fullName evidence="5">Uncharacterized protein</fullName>
    </submittedName>
</protein>
<dbReference type="InterPro" id="IPR016024">
    <property type="entry name" value="ARM-type_fold"/>
</dbReference>
<evidence type="ECO:0000256" key="1">
    <source>
        <dbReference type="SAM" id="Coils"/>
    </source>
</evidence>
<feature type="region of interest" description="Disordered" evidence="2">
    <location>
        <begin position="1954"/>
        <end position="1978"/>
    </location>
</feature>
<evidence type="ECO:0000259" key="3">
    <source>
        <dbReference type="Pfam" id="PF19424"/>
    </source>
</evidence>
<accession>A0A165SG72</accession>